<name>A0A2G8S472_9APHY</name>
<dbReference type="OrthoDB" id="2740834at2759"/>
<dbReference type="SUPFAM" id="SSF52047">
    <property type="entry name" value="RNI-like"/>
    <property type="match status" value="1"/>
</dbReference>
<protein>
    <recommendedName>
        <fullName evidence="3">F-box domain-containing protein</fullName>
    </recommendedName>
</protein>
<sequence length="376" mass="42530">MPKLQTITIYDPAPGGVPWEAINAIVQVPQLRNLHISGLLDYRRILPPETEQTLRLPVNSLVNIDYPSSGCRRVSATETKLLSVLLRQAATQRSLETLIIPSECAPLDYFSTEEFPSLRELSLTGHRQVLISRSAAQQYVPYISILANMPRLRKLVLTLAQPVDLPRQAIWPVGMPSKFPCADLEELLVSYPHPDDKFYAHLPLTLRRLSLRCWPRHFLHILDHDRADMRRLGWHSPILSSSEMLRILRRCPARNVRRLEVEFEDDGSGGDLCRCIADVFPQLQYLVFYRYRRAGAAATPATLGQALAPLRDLRILLCHLDFEDAPHPFARDFDFISIPPSLQHAADVLACSLASSVEVIGILQRANISKIWTTCP</sequence>
<keyword evidence="2" id="KW-1185">Reference proteome</keyword>
<gene>
    <name evidence="1" type="ORF">GSI_09509</name>
</gene>
<proteinExistence type="predicted"/>
<dbReference type="Proteomes" id="UP000230002">
    <property type="component" value="Unassembled WGS sequence"/>
</dbReference>
<evidence type="ECO:0008006" key="3">
    <source>
        <dbReference type="Google" id="ProtNLM"/>
    </source>
</evidence>
<organism evidence="1 2">
    <name type="scientific">Ganoderma sinense ZZ0214-1</name>
    <dbReference type="NCBI Taxonomy" id="1077348"/>
    <lineage>
        <taxon>Eukaryota</taxon>
        <taxon>Fungi</taxon>
        <taxon>Dikarya</taxon>
        <taxon>Basidiomycota</taxon>
        <taxon>Agaricomycotina</taxon>
        <taxon>Agaricomycetes</taxon>
        <taxon>Polyporales</taxon>
        <taxon>Polyporaceae</taxon>
        <taxon>Ganoderma</taxon>
    </lineage>
</organism>
<dbReference type="Gene3D" id="3.80.10.10">
    <property type="entry name" value="Ribonuclease Inhibitor"/>
    <property type="match status" value="1"/>
</dbReference>
<dbReference type="AlphaFoldDB" id="A0A2G8S472"/>
<dbReference type="EMBL" id="AYKW01000024">
    <property type="protein sequence ID" value="PIL28358.1"/>
    <property type="molecule type" value="Genomic_DNA"/>
</dbReference>
<accession>A0A2G8S472</accession>
<dbReference type="InterPro" id="IPR032675">
    <property type="entry name" value="LRR_dom_sf"/>
</dbReference>
<evidence type="ECO:0000313" key="1">
    <source>
        <dbReference type="EMBL" id="PIL28358.1"/>
    </source>
</evidence>
<reference evidence="1 2" key="1">
    <citation type="journal article" date="2015" name="Sci. Rep.">
        <title>Chromosome-level genome map provides insights into diverse defense mechanisms in the medicinal fungus Ganoderma sinense.</title>
        <authorList>
            <person name="Zhu Y."/>
            <person name="Xu J."/>
            <person name="Sun C."/>
            <person name="Zhou S."/>
            <person name="Xu H."/>
            <person name="Nelson D.R."/>
            <person name="Qian J."/>
            <person name="Song J."/>
            <person name="Luo H."/>
            <person name="Xiang L."/>
            <person name="Li Y."/>
            <person name="Xu Z."/>
            <person name="Ji A."/>
            <person name="Wang L."/>
            <person name="Lu S."/>
            <person name="Hayward A."/>
            <person name="Sun W."/>
            <person name="Li X."/>
            <person name="Schwartz D.C."/>
            <person name="Wang Y."/>
            <person name="Chen S."/>
        </authorList>
    </citation>
    <scope>NUCLEOTIDE SEQUENCE [LARGE SCALE GENOMIC DNA]</scope>
    <source>
        <strain evidence="1 2">ZZ0214-1</strain>
    </source>
</reference>
<evidence type="ECO:0000313" key="2">
    <source>
        <dbReference type="Proteomes" id="UP000230002"/>
    </source>
</evidence>
<comment type="caution">
    <text evidence="1">The sequence shown here is derived from an EMBL/GenBank/DDBJ whole genome shotgun (WGS) entry which is preliminary data.</text>
</comment>